<dbReference type="AlphaFoldDB" id="A0A0B7HAB0"/>
<accession>A0A0B7HAB0</accession>
<name>A0A0B7HAB0_9FLAO</name>
<evidence type="ECO:0000313" key="1">
    <source>
        <dbReference type="EMBL" id="CEN35905.1"/>
    </source>
</evidence>
<organism evidence="1 2">
    <name type="scientific">Capnocytophaga cynodegmi</name>
    <dbReference type="NCBI Taxonomy" id="28189"/>
    <lineage>
        <taxon>Bacteria</taxon>
        <taxon>Pseudomonadati</taxon>
        <taxon>Bacteroidota</taxon>
        <taxon>Flavobacteriia</taxon>
        <taxon>Flavobacteriales</taxon>
        <taxon>Flavobacteriaceae</taxon>
        <taxon>Capnocytophaga</taxon>
    </lineage>
</organism>
<protein>
    <submittedName>
        <fullName evidence="1">Uncharacterized protein</fullName>
    </submittedName>
</protein>
<proteinExistence type="predicted"/>
<dbReference type="Proteomes" id="UP000038083">
    <property type="component" value="Unassembled WGS sequence"/>
</dbReference>
<evidence type="ECO:0000313" key="2">
    <source>
        <dbReference type="Proteomes" id="UP000038083"/>
    </source>
</evidence>
<dbReference type="EMBL" id="CDOG01000006">
    <property type="protein sequence ID" value="CEN35905.1"/>
    <property type="molecule type" value="Genomic_DNA"/>
</dbReference>
<gene>
    <name evidence="1" type="ORF">CCYN74_140044</name>
</gene>
<reference evidence="1 2" key="1">
    <citation type="submission" date="2015-01" db="EMBL/GenBank/DDBJ databases">
        <authorList>
            <person name="MANFREDI Pablo"/>
        </authorList>
    </citation>
    <scope>NUCLEOTIDE SEQUENCE [LARGE SCALE GENOMIC DNA]</scope>
    <source>
        <strain evidence="1 2">Ccy74</strain>
    </source>
</reference>
<sequence length="38" mass="4591">MQFLTILITTLFAYLLTCLPRKQIKTILYIELLYKKEL</sequence>